<evidence type="ECO:0000313" key="10">
    <source>
        <dbReference type="EMBL" id="BAR97902.1"/>
    </source>
</evidence>
<reference evidence="11" key="2">
    <citation type="submission" date="2015-11" db="EMBL/GenBank/DDBJ databases">
        <authorList>
            <person name="Zhang Y."/>
            <person name="Guo Z."/>
        </authorList>
    </citation>
    <scope>NUCLEOTIDE SEQUENCE</scope>
    <source>
        <strain evidence="11">1</strain>
    </source>
</reference>
<keyword evidence="8 9" id="KW-0975">Bacterial flagellum</keyword>
<keyword evidence="7 9" id="KW-0472">Membrane</keyword>
<dbReference type="EMBL" id="LN907867">
    <property type="protein sequence ID" value="CUU41461.1"/>
    <property type="molecule type" value="Genomic_DNA"/>
</dbReference>
<name>A0A0H5B6X7_BLAVI</name>
<dbReference type="RefSeq" id="WP_055036693.1">
    <property type="nucleotide sequence ID" value="NZ_AP014854.2"/>
</dbReference>
<evidence type="ECO:0000256" key="5">
    <source>
        <dbReference type="ARBA" id="ARBA00022692"/>
    </source>
</evidence>
<evidence type="ECO:0000256" key="1">
    <source>
        <dbReference type="ARBA" id="ARBA00004651"/>
    </source>
</evidence>
<comment type="similarity">
    <text evidence="2 9">Belongs to the FliQ/MopD/SpaQ family.</text>
</comment>
<dbReference type="GO" id="GO:0009306">
    <property type="term" value="P:protein secretion"/>
    <property type="evidence" value="ECO:0007669"/>
    <property type="project" value="InterPro"/>
</dbReference>
<dbReference type="InterPro" id="IPR006305">
    <property type="entry name" value="FliQ"/>
</dbReference>
<evidence type="ECO:0000256" key="4">
    <source>
        <dbReference type="ARBA" id="ARBA00022475"/>
    </source>
</evidence>
<gene>
    <name evidence="9 11" type="primary">fliQ</name>
    <name evidence="10" type="ORF">BV133_309</name>
    <name evidence="11" type="ORF">BVIRIDIS_04520</name>
</gene>
<keyword evidence="6 9" id="KW-1133">Transmembrane helix</keyword>
<proteinExistence type="inferred from homology"/>
<dbReference type="KEGG" id="bvr:BVIR_1009"/>
<protein>
    <recommendedName>
        <fullName evidence="3 9">Flagellar biosynthetic protein FliQ</fullName>
    </recommendedName>
</protein>
<comment type="subcellular location">
    <subcellularLocation>
        <location evidence="1 9">Cell membrane</location>
        <topology evidence="1">Multi-pass membrane protein</topology>
    </subcellularLocation>
    <subcellularLocation>
        <location evidence="9">Bacterial flagellum basal body</location>
    </subcellularLocation>
</comment>
<evidence type="ECO:0000256" key="2">
    <source>
        <dbReference type="ARBA" id="ARBA00006156"/>
    </source>
</evidence>
<keyword evidence="11" id="KW-0282">Flagellum</keyword>
<feature type="transmembrane region" description="Helical" evidence="9">
    <location>
        <begin position="50"/>
        <end position="69"/>
    </location>
</feature>
<feature type="transmembrane region" description="Helical" evidence="9">
    <location>
        <begin position="17"/>
        <end position="38"/>
    </location>
</feature>
<evidence type="ECO:0000313" key="11">
    <source>
        <dbReference type="EMBL" id="CUU41461.1"/>
    </source>
</evidence>
<reference evidence="10" key="1">
    <citation type="journal article" date="2015" name="Genome Announc.">
        <title>Complete Genome Sequence of the Bacteriochlorophyll b-Producing Photosynthetic Bacterium Blastochloris viridis.</title>
        <authorList>
            <person name="Tsukatani Y."/>
            <person name="Hirose Y."/>
            <person name="Harada J."/>
            <person name="Misawa N."/>
            <person name="Mori K."/>
            <person name="Inoue K."/>
            <person name="Tamiaki H."/>
        </authorList>
    </citation>
    <scope>NUCLEOTIDE SEQUENCE [LARGE SCALE GENOMIC DNA]</scope>
    <source>
        <strain evidence="10">DSM 133</strain>
    </source>
</reference>
<keyword evidence="12" id="KW-1185">Reference proteome</keyword>
<evidence type="ECO:0000256" key="3">
    <source>
        <dbReference type="ARBA" id="ARBA00021718"/>
    </source>
</evidence>
<dbReference type="NCBIfam" id="NF004671">
    <property type="entry name" value="PRK06010.1"/>
    <property type="match status" value="1"/>
</dbReference>
<dbReference type="PANTHER" id="PTHR34040">
    <property type="entry name" value="FLAGELLAR BIOSYNTHETIC PROTEIN FLIQ"/>
    <property type="match status" value="1"/>
</dbReference>
<evidence type="ECO:0000256" key="6">
    <source>
        <dbReference type="ARBA" id="ARBA00022989"/>
    </source>
</evidence>
<dbReference type="AlphaFoldDB" id="A0A0H5B6X7"/>
<keyword evidence="11" id="KW-0969">Cilium</keyword>
<dbReference type="NCBIfam" id="TIGR01402">
    <property type="entry name" value="fliQ"/>
    <property type="match status" value="1"/>
</dbReference>
<dbReference type="OrthoDB" id="9806440at2"/>
<keyword evidence="5 9" id="KW-0812">Transmembrane</keyword>
<dbReference type="GO" id="GO:0044780">
    <property type="term" value="P:bacterial-type flagellum assembly"/>
    <property type="evidence" value="ECO:0007669"/>
    <property type="project" value="InterPro"/>
</dbReference>
<dbReference type="PRINTS" id="PR00952">
    <property type="entry name" value="TYPE3IMQPROT"/>
</dbReference>
<accession>A0A0H5B6X7</accession>
<keyword evidence="4 9" id="KW-1003">Cell membrane</keyword>
<sequence length="88" mass="9412">MTGQEVLDVARDGILTLLWVAGPMMLVGLAVGVAISLLQALTQIQEQTLVFVPKIIAMFVVMLIALPFMGDVMSGHMTRVAAHIITGH</sequence>
<evidence type="ECO:0000256" key="9">
    <source>
        <dbReference type="RuleBase" id="RU364090"/>
    </source>
</evidence>
<dbReference type="STRING" id="1079.BVIR_1009"/>
<comment type="function">
    <text evidence="9">Role in flagellar biosynthesis.</text>
</comment>
<dbReference type="GO" id="GO:0005886">
    <property type="term" value="C:plasma membrane"/>
    <property type="evidence" value="ECO:0007669"/>
    <property type="project" value="UniProtKB-SubCell"/>
</dbReference>
<dbReference type="GO" id="GO:0009425">
    <property type="term" value="C:bacterial-type flagellum basal body"/>
    <property type="evidence" value="ECO:0007669"/>
    <property type="project" value="UniProtKB-SubCell"/>
</dbReference>
<dbReference type="PATRIC" id="fig|1079.6.peg.1045"/>
<keyword evidence="11" id="KW-0966">Cell projection</keyword>
<evidence type="ECO:0000313" key="12">
    <source>
        <dbReference type="Proteomes" id="UP000065734"/>
    </source>
</evidence>
<evidence type="ECO:0000256" key="7">
    <source>
        <dbReference type="ARBA" id="ARBA00023136"/>
    </source>
</evidence>
<organism evidence="11 12">
    <name type="scientific">Blastochloris viridis</name>
    <name type="common">Rhodopseudomonas viridis</name>
    <dbReference type="NCBI Taxonomy" id="1079"/>
    <lineage>
        <taxon>Bacteria</taxon>
        <taxon>Pseudomonadati</taxon>
        <taxon>Pseudomonadota</taxon>
        <taxon>Alphaproteobacteria</taxon>
        <taxon>Hyphomicrobiales</taxon>
        <taxon>Blastochloridaceae</taxon>
        <taxon>Blastochloris</taxon>
    </lineage>
</organism>
<reference evidence="12" key="3">
    <citation type="journal article" date="2016" name="Genome Announc.">
        <title>Revised genome sequence of the purple photosynthetic bacterium Blastochloris viridis.</title>
        <authorList>
            <person name="Liu L.N."/>
            <person name="Faulkner M."/>
            <person name="Liu X."/>
            <person name="Huang F."/>
            <person name="Darby A.C."/>
            <person name="Hall N."/>
        </authorList>
    </citation>
    <scope>NUCLEOTIDE SEQUENCE [LARGE SCALE GENOMIC DNA]</scope>
    <source>
        <strain evidence="12">ATCC 19567 / DSM 133 / F</strain>
    </source>
</reference>
<dbReference type="PANTHER" id="PTHR34040:SF2">
    <property type="entry name" value="FLAGELLAR BIOSYNTHETIC PROTEIN FLIQ"/>
    <property type="match status" value="1"/>
</dbReference>
<evidence type="ECO:0000256" key="8">
    <source>
        <dbReference type="ARBA" id="ARBA00023143"/>
    </source>
</evidence>
<dbReference type="PIRSF" id="PIRSF004669">
    <property type="entry name" value="FliQ"/>
    <property type="match status" value="1"/>
</dbReference>
<dbReference type="Pfam" id="PF01313">
    <property type="entry name" value="Bac_export_3"/>
    <property type="match status" value="1"/>
</dbReference>
<dbReference type="Proteomes" id="UP000065734">
    <property type="component" value="Chromosome I"/>
</dbReference>
<dbReference type="EMBL" id="AP014854">
    <property type="protein sequence ID" value="BAR97902.1"/>
    <property type="molecule type" value="Genomic_DNA"/>
</dbReference>
<dbReference type="InterPro" id="IPR002191">
    <property type="entry name" value="Bac_export_3"/>
</dbReference>